<sequence length="78" mass="9049">MSVKLRKVGSSHVLTVPNKFKVPENTEFDVFHGHDGSIIYTPKRNNPFEGDWYNHDLQQESEFENVDDLNIEMVRKSG</sequence>
<dbReference type="NCBIfam" id="NF047400">
    <property type="entry name" value="MazE_PemI_antitoxin"/>
    <property type="match status" value="1"/>
</dbReference>
<dbReference type="EMBL" id="BDEC01000025">
    <property type="protein sequence ID" value="GBD67841.1"/>
    <property type="molecule type" value="Genomic_DNA"/>
</dbReference>
<accession>A0A2H6CS79</accession>
<reference evidence="1 2" key="1">
    <citation type="submission" date="2016-05" db="EMBL/GenBank/DDBJ databases">
        <title>Whole genome sequencing of Tetragenococcus halophilus subsp. halophilus NISL 7118.</title>
        <authorList>
            <person name="Shiwa Y."/>
            <person name="Nishimura I."/>
            <person name="Yoshikawa H."/>
            <person name="Koyama Y."/>
            <person name="Oguma T."/>
        </authorList>
    </citation>
    <scope>NUCLEOTIDE SEQUENCE [LARGE SCALE GENOMIC DNA]</scope>
    <source>
        <strain evidence="1 2">NISL 7118</strain>
    </source>
</reference>
<proteinExistence type="predicted"/>
<dbReference type="Proteomes" id="UP000236214">
    <property type="component" value="Unassembled WGS sequence"/>
</dbReference>
<comment type="caution">
    <text evidence="1">The sequence shown here is derived from an EMBL/GenBank/DDBJ whole genome shotgun (WGS) entry which is preliminary data.</text>
</comment>
<dbReference type="GeneID" id="64053464"/>
<dbReference type="AlphaFoldDB" id="A0A2H6CS79"/>
<dbReference type="RefSeq" id="WP_014123898.1">
    <property type="nucleotide sequence ID" value="NZ_BAABQP010000011.1"/>
</dbReference>
<organism evidence="1 2">
    <name type="scientific">Tetragenococcus halophilus subsp. halophilus</name>
    <dbReference type="NCBI Taxonomy" id="1513897"/>
    <lineage>
        <taxon>Bacteria</taxon>
        <taxon>Bacillati</taxon>
        <taxon>Bacillota</taxon>
        <taxon>Bacilli</taxon>
        <taxon>Lactobacillales</taxon>
        <taxon>Enterococcaceae</taxon>
        <taxon>Tetragenococcus</taxon>
    </lineage>
</organism>
<evidence type="ECO:0000313" key="2">
    <source>
        <dbReference type="Proteomes" id="UP000236214"/>
    </source>
</evidence>
<evidence type="ECO:0000313" key="1">
    <source>
        <dbReference type="EMBL" id="GBD67841.1"/>
    </source>
</evidence>
<name>A0A2H6CS79_TETHA</name>
<keyword evidence="2" id="KW-1185">Reference proteome</keyword>
<protein>
    <submittedName>
        <fullName evidence="1">Uncharacterized protein</fullName>
    </submittedName>
</protein>
<gene>
    <name evidence="1" type="ORF">TEHN7118_0647</name>
</gene>